<feature type="domain" description="ABC transporter" evidence="5">
    <location>
        <begin position="3"/>
        <end position="32"/>
    </location>
</feature>
<evidence type="ECO:0000313" key="7">
    <source>
        <dbReference type="EMBL" id="NEC23406.1"/>
    </source>
</evidence>
<dbReference type="InterPro" id="IPR003439">
    <property type="entry name" value="ABC_transporter-like_ATP-bd"/>
</dbReference>
<evidence type="ECO:0000256" key="3">
    <source>
        <dbReference type="ARBA" id="ARBA00022741"/>
    </source>
</evidence>
<dbReference type="EMBL" id="JAAGMP010001539">
    <property type="protein sequence ID" value="NEC23406.1"/>
    <property type="molecule type" value="Genomic_DNA"/>
</dbReference>
<dbReference type="GO" id="GO:0005524">
    <property type="term" value="F:ATP binding"/>
    <property type="evidence" value="ECO:0007669"/>
    <property type="project" value="UniProtKB-KW"/>
</dbReference>
<dbReference type="Pfam" id="PF08352">
    <property type="entry name" value="oligo_HPY"/>
    <property type="match status" value="1"/>
</dbReference>
<accession>A0A7K3S7B5</accession>
<evidence type="ECO:0000256" key="1">
    <source>
        <dbReference type="ARBA" id="ARBA00005417"/>
    </source>
</evidence>
<reference evidence="7 8" key="1">
    <citation type="submission" date="2020-01" db="EMBL/GenBank/DDBJ databases">
        <title>Insect and environment-associated Actinomycetes.</title>
        <authorList>
            <person name="Currrie C."/>
            <person name="Chevrette M."/>
            <person name="Carlson C."/>
            <person name="Stubbendieck R."/>
            <person name="Wendt-Pienkowski E."/>
        </authorList>
    </citation>
    <scope>NUCLEOTIDE SEQUENCE [LARGE SCALE GENOMIC DNA]</scope>
    <source>
        <strain evidence="7 8">SID7590</strain>
    </source>
</reference>
<evidence type="ECO:0000256" key="4">
    <source>
        <dbReference type="ARBA" id="ARBA00022840"/>
    </source>
</evidence>
<dbReference type="Proteomes" id="UP000469670">
    <property type="component" value="Unassembled WGS sequence"/>
</dbReference>
<feature type="domain" description="Oligopeptide/dipeptide ABC transporter C-terminal" evidence="6">
    <location>
        <begin position="84"/>
        <end position="114"/>
    </location>
</feature>
<dbReference type="PANTHER" id="PTHR43776:SF7">
    <property type="entry name" value="D,D-DIPEPTIDE TRANSPORT ATP-BINDING PROTEIN DDPF-RELATED"/>
    <property type="match status" value="1"/>
</dbReference>
<dbReference type="SUPFAM" id="SSF52540">
    <property type="entry name" value="P-loop containing nucleoside triphosphate hydrolases"/>
    <property type="match status" value="1"/>
</dbReference>
<evidence type="ECO:0000259" key="5">
    <source>
        <dbReference type="Pfam" id="PF00005"/>
    </source>
</evidence>
<evidence type="ECO:0000313" key="8">
    <source>
        <dbReference type="Proteomes" id="UP000469670"/>
    </source>
</evidence>
<comment type="caution">
    <text evidence="7">The sequence shown here is derived from an EMBL/GenBank/DDBJ whole genome shotgun (WGS) entry which is preliminary data.</text>
</comment>
<dbReference type="InterPro" id="IPR027417">
    <property type="entry name" value="P-loop_NTPase"/>
</dbReference>
<feature type="non-terminal residue" evidence="7">
    <location>
        <position position="1"/>
    </location>
</feature>
<name>A0A7K3S7B5_9ACTN</name>
<dbReference type="InterPro" id="IPR050319">
    <property type="entry name" value="ABC_transp_ATP-bind"/>
</dbReference>
<dbReference type="Gene3D" id="3.40.50.300">
    <property type="entry name" value="P-loop containing nucleotide triphosphate hydrolases"/>
    <property type="match status" value="1"/>
</dbReference>
<dbReference type="Pfam" id="PF00005">
    <property type="entry name" value="ABC_tran"/>
    <property type="match status" value="1"/>
</dbReference>
<gene>
    <name evidence="7" type="ORF">G3I50_34910</name>
</gene>
<dbReference type="GO" id="GO:0016887">
    <property type="term" value="F:ATP hydrolysis activity"/>
    <property type="evidence" value="ECO:0007669"/>
    <property type="project" value="InterPro"/>
</dbReference>
<comment type="similarity">
    <text evidence="1">Belongs to the ABC transporter superfamily.</text>
</comment>
<proteinExistence type="inferred from homology"/>
<dbReference type="PANTHER" id="PTHR43776">
    <property type="entry name" value="TRANSPORT ATP-BINDING PROTEIN"/>
    <property type="match status" value="1"/>
</dbReference>
<keyword evidence="4 7" id="KW-0067">ATP-binding</keyword>
<dbReference type="AlphaFoldDB" id="A0A7K3S7B5"/>
<dbReference type="RefSeq" id="WP_164207653.1">
    <property type="nucleotide sequence ID" value="NZ_JAAGMP010001539.1"/>
</dbReference>
<sequence length="116" mass="12511">RPARLSGGQRQRVAIARALATGPRLLVCDEPVSALDVTVQAQVLQLLARLRETYGLAMLFISHDLAVVQQVSDRVLVMRDGVVVEQGPVAEVLGAPTHPYTRTLLASVPRLPDHAS</sequence>
<protein>
    <submittedName>
        <fullName evidence="7">ABC transporter ATP-binding protein</fullName>
    </submittedName>
</protein>
<keyword evidence="2" id="KW-0813">Transport</keyword>
<keyword evidence="3" id="KW-0547">Nucleotide-binding</keyword>
<evidence type="ECO:0000259" key="6">
    <source>
        <dbReference type="Pfam" id="PF08352"/>
    </source>
</evidence>
<organism evidence="7 8">
    <name type="scientific">Streptomyces parvus</name>
    <dbReference type="NCBI Taxonomy" id="66428"/>
    <lineage>
        <taxon>Bacteria</taxon>
        <taxon>Bacillati</taxon>
        <taxon>Actinomycetota</taxon>
        <taxon>Actinomycetes</taxon>
        <taxon>Kitasatosporales</taxon>
        <taxon>Streptomycetaceae</taxon>
        <taxon>Streptomyces</taxon>
    </lineage>
</organism>
<dbReference type="GO" id="GO:0015833">
    <property type="term" value="P:peptide transport"/>
    <property type="evidence" value="ECO:0007669"/>
    <property type="project" value="InterPro"/>
</dbReference>
<dbReference type="InterPro" id="IPR013563">
    <property type="entry name" value="Oligopep_ABC_C"/>
</dbReference>
<evidence type="ECO:0000256" key="2">
    <source>
        <dbReference type="ARBA" id="ARBA00022448"/>
    </source>
</evidence>